<protein>
    <recommendedName>
        <fullName evidence="3">PNPLA domain-containing protein</fullName>
    </recommendedName>
</protein>
<dbReference type="EMBL" id="HBHR01014190">
    <property type="protein sequence ID" value="CAD9865471.1"/>
    <property type="molecule type" value="Transcribed_RNA"/>
</dbReference>
<dbReference type="GO" id="GO:0005811">
    <property type="term" value="C:lipid droplet"/>
    <property type="evidence" value="ECO:0007669"/>
    <property type="project" value="TreeGrafter"/>
</dbReference>
<dbReference type="GO" id="GO:0016020">
    <property type="term" value="C:membrane"/>
    <property type="evidence" value="ECO:0007669"/>
    <property type="project" value="TreeGrafter"/>
</dbReference>
<evidence type="ECO:0000313" key="4">
    <source>
        <dbReference type="EMBL" id="CAD9865471.1"/>
    </source>
</evidence>
<dbReference type="PANTHER" id="PTHR12406:SF7">
    <property type="entry name" value="PATATIN-LIKE PHOSPHOLIPASE DOMAIN-CONTAINING PROTEIN 4"/>
    <property type="match status" value="1"/>
</dbReference>
<feature type="chain" id="PRO_5031402959" description="PNPLA domain-containing protein" evidence="2">
    <location>
        <begin position="27"/>
        <end position="378"/>
    </location>
</feature>
<dbReference type="AlphaFoldDB" id="A0A7S2XYT6"/>
<dbReference type="GO" id="GO:0055088">
    <property type="term" value="P:lipid homeostasis"/>
    <property type="evidence" value="ECO:0007669"/>
    <property type="project" value="TreeGrafter"/>
</dbReference>
<gene>
    <name evidence="4" type="ORF">FJAP1339_LOCUS7024</name>
</gene>
<dbReference type="PANTHER" id="PTHR12406">
    <property type="entry name" value="CALCIUM-INDEPENDENT PHOSPHOLIPASE A2 IPLA2 -RELATED"/>
    <property type="match status" value="1"/>
</dbReference>
<evidence type="ECO:0000256" key="2">
    <source>
        <dbReference type="SAM" id="SignalP"/>
    </source>
</evidence>
<dbReference type="GO" id="GO:0004806">
    <property type="term" value="F:triacylglycerol lipase activity"/>
    <property type="evidence" value="ECO:0007669"/>
    <property type="project" value="TreeGrafter"/>
</dbReference>
<dbReference type="GO" id="GO:0019433">
    <property type="term" value="P:triglyceride catabolic process"/>
    <property type="evidence" value="ECO:0007669"/>
    <property type="project" value="TreeGrafter"/>
</dbReference>
<keyword evidence="2" id="KW-0732">Signal</keyword>
<evidence type="ECO:0000259" key="3">
    <source>
        <dbReference type="Pfam" id="PF01734"/>
    </source>
</evidence>
<dbReference type="Pfam" id="PF01734">
    <property type="entry name" value="Patatin"/>
    <property type="match status" value="1"/>
</dbReference>
<dbReference type="InterPro" id="IPR002641">
    <property type="entry name" value="PNPLA_dom"/>
</dbReference>
<keyword evidence="1" id="KW-0443">Lipid metabolism</keyword>
<feature type="domain" description="PNPLA" evidence="3">
    <location>
        <begin position="67"/>
        <end position="277"/>
    </location>
</feature>
<proteinExistence type="predicted"/>
<sequence length="378" mass="41904">MFYRKTHFKAFFCAYILLSNFLCCQSFPCSRLPKRRTCNVELHSSNSSDGELNSTEPRIGFSFAPAGLLFPYHLGVAKMLQESGVVDGGVPLAGASAGALVAAVLGAEMDIDYVYQECKDLMRECRTQGTFSQMRGRLEAVLEGTLPQDIHERLNQREAPVGLAVTPLPSTLANTLYQRAPWFLGGTQAAPYSTVGKKRQPFLRELRATITDVIGRGSKTAGEDMDDYFGMLPRSTTVTKFESRQDVIEVLLASCNVPFWFDKVPTVTCRGTPAMDGMFGTYRLFWCPDVKTAEIVVKIIPFYGTALLLEALRLGQCISPGMGRFFPANILGQLGRALWPSADAANDKMFRMGYEDAKTWFERAPFIPKRDSTFPGEV</sequence>
<accession>A0A7S2XYT6</accession>
<organism evidence="4">
    <name type="scientific">Fibrocapsa japonica</name>
    <dbReference type="NCBI Taxonomy" id="94617"/>
    <lineage>
        <taxon>Eukaryota</taxon>
        <taxon>Sar</taxon>
        <taxon>Stramenopiles</taxon>
        <taxon>Ochrophyta</taxon>
        <taxon>Raphidophyceae</taxon>
        <taxon>Chattonellales</taxon>
        <taxon>Chattonellaceae</taxon>
        <taxon>Fibrocapsa</taxon>
    </lineage>
</organism>
<dbReference type="GO" id="GO:0005737">
    <property type="term" value="C:cytoplasm"/>
    <property type="evidence" value="ECO:0007669"/>
    <property type="project" value="TreeGrafter"/>
</dbReference>
<reference evidence="4" key="1">
    <citation type="submission" date="2021-01" db="EMBL/GenBank/DDBJ databases">
        <authorList>
            <person name="Corre E."/>
            <person name="Pelletier E."/>
            <person name="Niang G."/>
            <person name="Scheremetjew M."/>
            <person name="Finn R."/>
            <person name="Kale V."/>
            <person name="Holt S."/>
            <person name="Cochrane G."/>
            <person name="Meng A."/>
            <person name="Brown T."/>
            <person name="Cohen L."/>
        </authorList>
    </citation>
    <scope>NUCLEOTIDE SEQUENCE</scope>
    <source>
        <strain evidence="4">CCMP1661</strain>
    </source>
</reference>
<name>A0A7S2XYT6_9STRA</name>
<dbReference type="InterPro" id="IPR016035">
    <property type="entry name" value="Acyl_Trfase/lysoPLipase"/>
</dbReference>
<dbReference type="SUPFAM" id="SSF52151">
    <property type="entry name" value="FabD/lysophospholipase-like"/>
    <property type="match status" value="1"/>
</dbReference>
<dbReference type="InterPro" id="IPR033562">
    <property type="entry name" value="PLPL"/>
</dbReference>
<dbReference type="Gene3D" id="3.40.1090.10">
    <property type="entry name" value="Cytosolic phospholipase A2 catalytic domain"/>
    <property type="match status" value="1"/>
</dbReference>
<feature type="signal peptide" evidence="2">
    <location>
        <begin position="1"/>
        <end position="26"/>
    </location>
</feature>
<evidence type="ECO:0000256" key="1">
    <source>
        <dbReference type="ARBA" id="ARBA00023098"/>
    </source>
</evidence>